<reference evidence="3" key="1">
    <citation type="journal article" date="2019" name="Int. J. Syst. Evol. Microbiol.">
        <title>The Global Catalogue of Microorganisms (GCM) 10K type strain sequencing project: providing services to taxonomists for standard genome sequencing and annotation.</title>
        <authorList>
            <consortium name="The Broad Institute Genomics Platform"/>
            <consortium name="The Broad Institute Genome Sequencing Center for Infectious Disease"/>
            <person name="Wu L."/>
            <person name="Ma J."/>
        </authorList>
    </citation>
    <scope>NUCLEOTIDE SEQUENCE [LARGE SCALE GENOMIC DNA]</scope>
    <source>
        <strain evidence="3">KCTC 23917</strain>
    </source>
</reference>
<feature type="chain" id="PRO_5045873576" description="SH3 domain-containing protein" evidence="1">
    <location>
        <begin position="24"/>
        <end position="437"/>
    </location>
</feature>
<name>A0ABQ2XWZ8_9BURK</name>
<sequence>MIKLKTTALAALLSSITVSGAYAATPQTSGVAYTIAHQVNIRSEAGNKGAIVAQLPIGADVEIGEVISHENRRWAMIFVRHPVDATVPVSEGWIDISLLDTEKPNTKNLLAAAKNAGNPQLQRLLAERALALDPQSDEISAYIQSLIDADPAGTKRLQTILSDFAKRQPVSDEPVKRIYEYYSGVLTLFAEVQDQKITMITGKSPVAPEYFRENRYYRSYSGNRPTGLVRTEMRINQSLLTFAQPVLARYFPDPGLQFPEGVKPAEIHTLVTNYPLAKERPVRAITAQDKAVLKTLTLQWIQQQPKTERSNMLKVLRNEAISQHEDVRIKWFAGNLNKNGQIFLIGQWVFSSPSDVHYNNDPFYMSLVMIAEQQTDGSFKLARGSGNLYCEVDSTVDLTDDGTDEIYLECPQMEDASNYKILQRGKTGWEWIAEKSR</sequence>
<feature type="signal peptide" evidence="1">
    <location>
        <begin position="1"/>
        <end position="23"/>
    </location>
</feature>
<protein>
    <recommendedName>
        <fullName evidence="4">SH3 domain-containing protein</fullName>
    </recommendedName>
</protein>
<accession>A0ABQ2XWZ8</accession>
<dbReference type="EMBL" id="BMYU01000002">
    <property type="protein sequence ID" value="GGX35074.1"/>
    <property type="molecule type" value="Genomic_DNA"/>
</dbReference>
<keyword evidence="1" id="KW-0732">Signal</keyword>
<dbReference type="Proteomes" id="UP000653343">
    <property type="component" value="Unassembled WGS sequence"/>
</dbReference>
<dbReference type="RefSeq" id="WP_189355999.1">
    <property type="nucleotide sequence ID" value="NZ_BMYU01000002.1"/>
</dbReference>
<evidence type="ECO:0008006" key="4">
    <source>
        <dbReference type="Google" id="ProtNLM"/>
    </source>
</evidence>
<gene>
    <name evidence="2" type="ORF">GCM10010946_10490</name>
</gene>
<proteinExistence type="predicted"/>
<evidence type="ECO:0000313" key="2">
    <source>
        <dbReference type="EMBL" id="GGX35074.1"/>
    </source>
</evidence>
<keyword evidence="3" id="KW-1185">Reference proteome</keyword>
<evidence type="ECO:0000313" key="3">
    <source>
        <dbReference type="Proteomes" id="UP000653343"/>
    </source>
</evidence>
<evidence type="ECO:0000256" key="1">
    <source>
        <dbReference type="SAM" id="SignalP"/>
    </source>
</evidence>
<organism evidence="2 3">
    <name type="scientific">Undibacterium squillarum</name>
    <dbReference type="NCBI Taxonomy" id="1131567"/>
    <lineage>
        <taxon>Bacteria</taxon>
        <taxon>Pseudomonadati</taxon>
        <taxon>Pseudomonadota</taxon>
        <taxon>Betaproteobacteria</taxon>
        <taxon>Burkholderiales</taxon>
        <taxon>Oxalobacteraceae</taxon>
        <taxon>Undibacterium</taxon>
    </lineage>
</organism>
<comment type="caution">
    <text evidence="2">The sequence shown here is derived from an EMBL/GenBank/DDBJ whole genome shotgun (WGS) entry which is preliminary data.</text>
</comment>